<evidence type="ECO:0000313" key="3">
    <source>
        <dbReference type="EMBL" id="ROR54147.1"/>
    </source>
</evidence>
<evidence type="ECO:0000313" key="4">
    <source>
        <dbReference type="Proteomes" id="UP000275749"/>
    </source>
</evidence>
<feature type="chain" id="PRO_5039334597" description="Aromatic ring-opening dioxygenase LigA" evidence="2">
    <location>
        <begin position="19"/>
        <end position="147"/>
    </location>
</feature>
<organism evidence="3 4">
    <name type="scientific">Luteococcus japonicus</name>
    <dbReference type="NCBI Taxonomy" id="33984"/>
    <lineage>
        <taxon>Bacteria</taxon>
        <taxon>Bacillati</taxon>
        <taxon>Actinomycetota</taxon>
        <taxon>Actinomycetes</taxon>
        <taxon>Propionibacteriales</taxon>
        <taxon>Propionibacteriaceae</taxon>
        <taxon>Luteococcus</taxon>
    </lineage>
</organism>
<dbReference type="RefSeq" id="WP_123575352.1">
    <property type="nucleotide sequence ID" value="NZ_RKHG01000001.1"/>
</dbReference>
<keyword evidence="1" id="KW-0812">Transmembrane</keyword>
<dbReference type="EMBL" id="RKHG01000001">
    <property type="protein sequence ID" value="ROR54147.1"/>
    <property type="molecule type" value="Genomic_DNA"/>
</dbReference>
<keyword evidence="1" id="KW-0472">Membrane</keyword>
<keyword evidence="2" id="KW-0732">Signal</keyword>
<sequence length="147" mass="14944">MSKSLSRAILTAASPVLVASGAAAWGMITKQLKDQRIEVHPDSAKLGGKLVAGPLTAFEQASVVGSHAEHIGGGKTFAELSDEYMGALGAGDTEKAEALAGPREQVMQANFVRASLFTSVLAYGVSALVMGMGVVTGAAAAAVRDEN</sequence>
<gene>
    <name evidence="3" type="ORF">EDD41_1336</name>
</gene>
<dbReference type="Proteomes" id="UP000275749">
    <property type="component" value="Unassembled WGS sequence"/>
</dbReference>
<keyword evidence="1" id="KW-1133">Transmembrane helix</keyword>
<name>A0A3N1ZUM6_9ACTN</name>
<accession>A0A3N1ZUM6</accession>
<comment type="caution">
    <text evidence="3">The sequence shown here is derived from an EMBL/GenBank/DDBJ whole genome shotgun (WGS) entry which is preliminary data.</text>
</comment>
<protein>
    <recommendedName>
        <fullName evidence="5">Aromatic ring-opening dioxygenase LigA</fullName>
    </recommendedName>
</protein>
<feature type="signal peptide" evidence="2">
    <location>
        <begin position="1"/>
        <end position="18"/>
    </location>
</feature>
<evidence type="ECO:0000256" key="2">
    <source>
        <dbReference type="SAM" id="SignalP"/>
    </source>
</evidence>
<evidence type="ECO:0008006" key="5">
    <source>
        <dbReference type="Google" id="ProtNLM"/>
    </source>
</evidence>
<proteinExistence type="predicted"/>
<feature type="transmembrane region" description="Helical" evidence="1">
    <location>
        <begin position="120"/>
        <end position="143"/>
    </location>
</feature>
<reference evidence="3 4" key="1">
    <citation type="submission" date="2018-11" db="EMBL/GenBank/DDBJ databases">
        <title>Sequencing the genomes of 1000 actinobacteria strains.</title>
        <authorList>
            <person name="Klenk H.-P."/>
        </authorList>
    </citation>
    <scope>NUCLEOTIDE SEQUENCE [LARGE SCALE GENOMIC DNA]</scope>
    <source>
        <strain evidence="3 4">DSM 10546</strain>
    </source>
</reference>
<dbReference type="AlphaFoldDB" id="A0A3N1ZUM6"/>
<evidence type="ECO:0000256" key="1">
    <source>
        <dbReference type="SAM" id="Phobius"/>
    </source>
</evidence>